<dbReference type="EMBL" id="BMPG01000002">
    <property type="protein sequence ID" value="GGL57759.1"/>
    <property type="molecule type" value="Genomic_DNA"/>
</dbReference>
<evidence type="ECO:0000313" key="3">
    <source>
        <dbReference type="Proteomes" id="UP000607197"/>
    </source>
</evidence>
<comment type="caution">
    <text evidence="2">The sequence shown here is derived from an EMBL/GenBank/DDBJ whole genome shotgun (WGS) entry which is preliminary data.</text>
</comment>
<reference evidence="2" key="1">
    <citation type="journal article" date="2014" name="Int. J. Syst. Evol. Microbiol.">
        <title>Complete genome sequence of Corynebacterium casei LMG S-19264T (=DSM 44701T), isolated from a smear-ripened cheese.</title>
        <authorList>
            <consortium name="US DOE Joint Genome Institute (JGI-PGF)"/>
            <person name="Walter F."/>
            <person name="Albersmeier A."/>
            <person name="Kalinowski J."/>
            <person name="Ruckert C."/>
        </authorList>
    </citation>
    <scope>NUCLEOTIDE SEQUENCE</scope>
    <source>
        <strain evidence="2">JCM 19596</strain>
    </source>
</reference>
<dbReference type="Proteomes" id="UP000607197">
    <property type="component" value="Unassembled WGS sequence"/>
</dbReference>
<feature type="region of interest" description="Disordered" evidence="1">
    <location>
        <begin position="112"/>
        <end position="131"/>
    </location>
</feature>
<proteinExistence type="predicted"/>
<evidence type="ECO:0000313" key="2">
    <source>
        <dbReference type="EMBL" id="GGL57759.1"/>
    </source>
</evidence>
<reference evidence="2" key="2">
    <citation type="submission" date="2020-09" db="EMBL/GenBank/DDBJ databases">
        <authorList>
            <person name="Sun Q."/>
            <person name="Ohkuma M."/>
        </authorList>
    </citation>
    <scope>NUCLEOTIDE SEQUENCE</scope>
    <source>
        <strain evidence="2">JCM 19596</strain>
    </source>
</reference>
<protein>
    <submittedName>
        <fullName evidence="2">Uncharacterized protein</fullName>
    </submittedName>
</protein>
<keyword evidence="3" id="KW-1185">Reference proteome</keyword>
<dbReference type="AlphaFoldDB" id="A0A830FLD2"/>
<evidence type="ECO:0000256" key="1">
    <source>
        <dbReference type="SAM" id="MobiDB-lite"/>
    </source>
</evidence>
<gene>
    <name evidence="2" type="ORF">GCM10009039_14930</name>
</gene>
<sequence length="131" mass="14475">MSDAPEKPDLLPDTHLHQLALEGPTVIASDEGDLYRVDIEHVEDAAERIIASDEKAVKEGKYGDSKIETDALGNEYEPLNESGDVKAKVWEGDDGSRRLYLRVRDHDDGRRFDEYSIDVGTDAGSSGGRDE</sequence>
<dbReference type="RefSeq" id="WP_188977505.1">
    <property type="nucleotide sequence ID" value="NZ_BMPG01000002.1"/>
</dbReference>
<name>A0A830FLD2_9EURY</name>
<accession>A0A830FLD2</accession>
<organism evidence="2 3">
    <name type="scientific">Halocalculus aciditolerans</name>
    <dbReference type="NCBI Taxonomy" id="1383812"/>
    <lineage>
        <taxon>Archaea</taxon>
        <taxon>Methanobacteriati</taxon>
        <taxon>Methanobacteriota</taxon>
        <taxon>Stenosarchaea group</taxon>
        <taxon>Halobacteria</taxon>
        <taxon>Halobacteriales</taxon>
        <taxon>Halobacteriaceae</taxon>
        <taxon>Halocalculus</taxon>
    </lineage>
</organism>